<evidence type="ECO:0000256" key="4">
    <source>
        <dbReference type="ARBA" id="ARBA00023065"/>
    </source>
</evidence>
<gene>
    <name evidence="8" type="primary">atpH</name>
    <name evidence="9" type="ORF">SAMN04488559_101179</name>
</gene>
<comment type="similarity">
    <text evidence="8">Belongs to the ATPase delta chain family.</text>
</comment>
<proteinExistence type="inferred from homology"/>
<dbReference type="NCBIfam" id="TIGR01145">
    <property type="entry name" value="ATP_synt_delta"/>
    <property type="match status" value="1"/>
</dbReference>
<evidence type="ECO:0000256" key="3">
    <source>
        <dbReference type="ARBA" id="ARBA00022781"/>
    </source>
</evidence>
<comment type="function">
    <text evidence="8">F(1)F(0) ATP synthase produces ATP from ADP in the presence of a proton or sodium gradient. F-type ATPases consist of two structural domains, F(1) containing the extramembraneous catalytic core and F(0) containing the membrane proton channel, linked together by a central stalk and a peripheral stalk. During catalysis, ATP synthesis in the catalytic domain of F(1) is coupled via a rotary mechanism of the central stalk subunits to proton translocation.</text>
</comment>
<evidence type="ECO:0000256" key="8">
    <source>
        <dbReference type="HAMAP-Rule" id="MF_01416"/>
    </source>
</evidence>
<keyword evidence="3 8" id="KW-0375">Hydrogen ion transport</keyword>
<evidence type="ECO:0000256" key="6">
    <source>
        <dbReference type="ARBA" id="ARBA00023196"/>
    </source>
</evidence>
<dbReference type="EMBL" id="FOHA01000001">
    <property type="protein sequence ID" value="SER52382.1"/>
    <property type="molecule type" value="Genomic_DNA"/>
</dbReference>
<dbReference type="PROSITE" id="PS00389">
    <property type="entry name" value="ATPASE_DELTA"/>
    <property type="match status" value="1"/>
</dbReference>
<comment type="function">
    <text evidence="8">This protein is part of the stalk that links CF(0) to CF(1). It either transmits conformational changes from CF(0) to CF(1) or is implicated in proton conduction.</text>
</comment>
<reference evidence="9 10" key="1">
    <citation type="submission" date="2016-10" db="EMBL/GenBank/DDBJ databases">
        <authorList>
            <person name="de Groot N.N."/>
        </authorList>
    </citation>
    <scope>NUCLEOTIDE SEQUENCE [LARGE SCALE GENOMIC DNA]</scope>
    <source>
        <strain evidence="9 10">DSM 13760</strain>
    </source>
</reference>
<keyword evidence="10" id="KW-1185">Reference proteome</keyword>
<dbReference type="STRING" id="142588.SAMN04488559_101179"/>
<dbReference type="Proteomes" id="UP000198948">
    <property type="component" value="Unassembled WGS sequence"/>
</dbReference>
<dbReference type="InterPro" id="IPR026015">
    <property type="entry name" value="ATP_synth_OSCP/delta_N_sf"/>
</dbReference>
<evidence type="ECO:0000256" key="2">
    <source>
        <dbReference type="ARBA" id="ARBA00022448"/>
    </source>
</evidence>
<protein>
    <recommendedName>
        <fullName evidence="8">ATP synthase subunit delta</fullName>
    </recommendedName>
    <alternativeName>
        <fullName evidence="8">ATP synthase F(1) sector subunit delta</fullName>
    </alternativeName>
    <alternativeName>
        <fullName evidence="8">F-type ATPase subunit delta</fullName>
        <shortName evidence="8">F-ATPase subunit delta</shortName>
    </alternativeName>
</protein>
<comment type="subcellular location">
    <subcellularLocation>
        <location evidence="8">Cell membrane</location>
        <topology evidence="8">Peripheral membrane protein</topology>
    </subcellularLocation>
    <subcellularLocation>
        <location evidence="1">Membrane</location>
    </subcellularLocation>
</comment>
<dbReference type="InterPro" id="IPR020781">
    <property type="entry name" value="ATPase_OSCP/d_CS"/>
</dbReference>
<dbReference type="OrthoDB" id="9786633at2"/>
<keyword evidence="2 8" id="KW-0813">Transport</keyword>
<organism evidence="9 10">
    <name type="scientific">Isobaculum melis</name>
    <dbReference type="NCBI Taxonomy" id="142588"/>
    <lineage>
        <taxon>Bacteria</taxon>
        <taxon>Bacillati</taxon>
        <taxon>Bacillota</taxon>
        <taxon>Bacilli</taxon>
        <taxon>Lactobacillales</taxon>
        <taxon>Carnobacteriaceae</taxon>
        <taxon>Isobaculum</taxon>
    </lineage>
</organism>
<evidence type="ECO:0000313" key="10">
    <source>
        <dbReference type="Proteomes" id="UP000198948"/>
    </source>
</evidence>
<evidence type="ECO:0000256" key="1">
    <source>
        <dbReference type="ARBA" id="ARBA00004370"/>
    </source>
</evidence>
<keyword evidence="8" id="KW-1003">Cell membrane</keyword>
<dbReference type="GO" id="GO:0005886">
    <property type="term" value="C:plasma membrane"/>
    <property type="evidence" value="ECO:0007669"/>
    <property type="project" value="UniProtKB-SubCell"/>
</dbReference>
<dbReference type="PRINTS" id="PR00125">
    <property type="entry name" value="ATPASEDELTA"/>
</dbReference>
<dbReference type="GO" id="GO:0045259">
    <property type="term" value="C:proton-transporting ATP synthase complex"/>
    <property type="evidence" value="ECO:0007669"/>
    <property type="project" value="UniProtKB-KW"/>
</dbReference>
<sequence length="180" mass="20446">MKLDKYTVAVRYAKAYFLLAEKKGCLEQAFDNMMDLRQIFQNNPGLGPILTDARLTLQEKRPMVATLTEYLPELMQNFVQMVFDYGRMEDMELIIDEFEKLYDLEKGTILATAKTAVPLTEEQMTKLSDAFAKKMKATKVMLTNIVDPSLLGGVIVEAGDLVFDGSIKTNLEKLEKQMNN</sequence>
<dbReference type="Pfam" id="PF00213">
    <property type="entry name" value="OSCP"/>
    <property type="match status" value="1"/>
</dbReference>
<dbReference type="SUPFAM" id="SSF47928">
    <property type="entry name" value="N-terminal domain of the delta subunit of the F1F0-ATP synthase"/>
    <property type="match status" value="1"/>
</dbReference>
<evidence type="ECO:0000256" key="7">
    <source>
        <dbReference type="ARBA" id="ARBA00023310"/>
    </source>
</evidence>
<name>A0A1H9PW41_9LACT</name>
<dbReference type="PANTHER" id="PTHR11910">
    <property type="entry name" value="ATP SYNTHASE DELTA CHAIN"/>
    <property type="match status" value="1"/>
</dbReference>
<accession>A0A1H9PW41</accession>
<keyword evidence="7 8" id="KW-0066">ATP synthesis</keyword>
<keyword evidence="5 8" id="KW-0472">Membrane</keyword>
<evidence type="ECO:0000256" key="5">
    <source>
        <dbReference type="ARBA" id="ARBA00023136"/>
    </source>
</evidence>
<dbReference type="HAMAP" id="MF_01416">
    <property type="entry name" value="ATP_synth_delta_bact"/>
    <property type="match status" value="1"/>
</dbReference>
<dbReference type="RefSeq" id="WP_092649331.1">
    <property type="nucleotide sequence ID" value="NZ_FOHA01000001.1"/>
</dbReference>
<dbReference type="Gene3D" id="1.10.520.20">
    <property type="entry name" value="N-terminal domain of the delta subunit of the F1F0-ATP synthase"/>
    <property type="match status" value="1"/>
</dbReference>
<keyword evidence="4 8" id="KW-0406">Ion transport</keyword>
<dbReference type="AlphaFoldDB" id="A0A1H9PW41"/>
<dbReference type="GO" id="GO:0046933">
    <property type="term" value="F:proton-transporting ATP synthase activity, rotational mechanism"/>
    <property type="evidence" value="ECO:0007669"/>
    <property type="project" value="UniProtKB-UniRule"/>
</dbReference>
<evidence type="ECO:0000313" key="9">
    <source>
        <dbReference type="EMBL" id="SER52382.1"/>
    </source>
</evidence>
<dbReference type="InterPro" id="IPR000711">
    <property type="entry name" value="ATPase_OSCP/dsu"/>
</dbReference>
<keyword evidence="6 8" id="KW-0139">CF(1)</keyword>